<dbReference type="PATRIC" id="fig|1434109.4.peg.4376"/>
<protein>
    <submittedName>
        <fullName evidence="3">CRISPR-associated RAMP Cmr1</fullName>
    </submittedName>
</protein>
<evidence type="ECO:0000313" key="3">
    <source>
        <dbReference type="EMBL" id="AKB52626.1"/>
    </source>
</evidence>
<dbReference type="InterPro" id="IPR007522">
    <property type="entry name" value="CRISPR-assoc_prot_TM1795"/>
</dbReference>
<evidence type="ECO:0000313" key="4">
    <source>
        <dbReference type="Proteomes" id="UP000033038"/>
    </source>
</evidence>
<evidence type="ECO:0000259" key="2">
    <source>
        <dbReference type="Pfam" id="PF03787"/>
    </source>
</evidence>
<accession>A0A0E3LM94</accession>
<evidence type="ECO:0000256" key="1">
    <source>
        <dbReference type="ARBA" id="ARBA00023118"/>
    </source>
</evidence>
<dbReference type="GeneID" id="24824990"/>
<dbReference type="AlphaFoldDB" id="A0A0E3LM94"/>
<dbReference type="GO" id="GO:0051607">
    <property type="term" value="P:defense response to virus"/>
    <property type="evidence" value="ECO:0007669"/>
    <property type="project" value="UniProtKB-KW"/>
</dbReference>
<reference evidence="3 4" key="1">
    <citation type="submission" date="2014-07" db="EMBL/GenBank/DDBJ databases">
        <title>Methanogenic archaea and the global carbon cycle.</title>
        <authorList>
            <person name="Henriksen J.R."/>
            <person name="Luke J."/>
            <person name="Reinhart S."/>
            <person name="Benedict M.N."/>
            <person name="Youngblut N.D."/>
            <person name="Metcalf M.E."/>
            <person name="Whitaker R.J."/>
            <person name="Metcalf W.W."/>
        </authorList>
    </citation>
    <scope>NUCLEOTIDE SEQUENCE [LARGE SCALE GENOMIC DNA]</scope>
    <source>
        <strain evidence="3 4">Wiesmoor</strain>
    </source>
</reference>
<dbReference type="RefSeq" id="WP_011306360.1">
    <property type="nucleotide sequence ID" value="NZ_CP009526.1"/>
</dbReference>
<sequence length="366" mass="42246">MMEPEPIVIETLTPIWTGGVNGSPDTVRETGIIGSMRWWYEAIVRGIGKYACNPLSDSKCMLDGKEKENDRNNKLCPACYLFGCGGWKRRFRLEIEDFGVKEPFHLVTLDKDEVGNNWWLSTIFKKNFNNNLSFGKFTFRIYPVGRGDKSEIIAQIKALLSIMSHVGAIGAKSQYGFGQFEMENRMDFKRALNEINNFCNKDEFKKEANKPDFYSLSNFWCYEFKIPVRNQLVQSFQKSYIVGNQSSFTSYLPVSFDIRYKLPNRNKGSGLRQAYYSHRNGDKNQVCQIFGTLPENKKKEDGIGSRIFVSHLFREPSESDYFLRIWGFTEKIVGNLVSIEINKMFSLQEAPRRKYEEEITNFSGGA</sequence>
<dbReference type="InterPro" id="IPR005537">
    <property type="entry name" value="RAMP_III_fam"/>
</dbReference>
<dbReference type="EMBL" id="CP009526">
    <property type="protein sequence ID" value="AKB52626.1"/>
    <property type="molecule type" value="Genomic_DNA"/>
</dbReference>
<dbReference type="CDD" id="cd09657">
    <property type="entry name" value="Cmr1_III-B"/>
    <property type="match status" value="1"/>
</dbReference>
<keyword evidence="1" id="KW-0051">Antiviral defense</keyword>
<organism evidence="3 4">
    <name type="scientific">Methanosarcina barkeri str. Wiesmoor</name>
    <dbReference type="NCBI Taxonomy" id="1434109"/>
    <lineage>
        <taxon>Archaea</taxon>
        <taxon>Methanobacteriati</taxon>
        <taxon>Methanobacteriota</taxon>
        <taxon>Stenosarchaea group</taxon>
        <taxon>Methanomicrobia</taxon>
        <taxon>Methanosarcinales</taxon>
        <taxon>Methanosarcinaceae</taxon>
        <taxon>Methanosarcina</taxon>
    </lineage>
</organism>
<dbReference type="HOGENOM" id="CLU_058787_0_0_2"/>
<dbReference type="Pfam" id="PF03787">
    <property type="entry name" value="RAMPs"/>
    <property type="match status" value="1"/>
</dbReference>
<dbReference type="Proteomes" id="UP000033038">
    <property type="component" value="Chromosome"/>
</dbReference>
<dbReference type="NCBIfam" id="TIGR01894">
    <property type="entry name" value="cas_TM1795_cmr1"/>
    <property type="match status" value="1"/>
</dbReference>
<proteinExistence type="predicted"/>
<gene>
    <name evidence="3" type="ORF">MSBRW_3373</name>
</gene>
<name>A0A0E3LM94_METBA</name>
<feature type="domain" description="CRISPR type III-associated protein" evidence="2">
    <location>
        <begin position="9"/>
        <end position="181"/>
    </location>
</feature>
<dbReference type="KEGG" id="mbw:MSBRW_3373"/>